<keyword evidence="2" id="KW-1185">Reference proteome</keyword>
<dbReference type="OMA" id="EASHECI"/>
<organism evidence="1 2">
    <name type="scientific">Armillaria gallica</name>
    <name type="common">Bulbous honey fungus</name>
    <name type="synonym">Armillaria bulbosa</name>
    <dbReference type="NCBI Taxonomy" id="47427"/>
    <lineage>
        <taxon>Eukaryota</taxon>
        <taxon>Fungi</taxon>
        <taxon>Dikarya</taxon>
        <taxon>Basidiomycota</taxon>
        <taxon>Agaricomycotina</taxon>
        <taxon>Agaricomycetes</taxon>
        <taxon>Agaricomycetidae</taxon>
        <taxon>Agaricales</taxon>
        <taxon>Marasmiineae</taxon>
        <taxon>Physalacriaceae</taxon>
        <taxon>Armillaria</taxon>
    </lineage>
</organism>
<protein>
    <submittedName>
        <fullName evidence="1">Uncharacterized protein</fullName>
    </submittedName>
</protein>
<dbReference type="PANTHER" id="PTHR35871">
    <property type="entry name" value="EXPRESSED PROTEIN"/>
    <property type="match status" value="1"/>
</dbReference>
<name>A0A2H3CV32_ARMGA</name>
<evidence type="ECO:0000313" key="2">
    <source>
        <dbReference type="Proteomes" id="UP000217790"/>
    </source>
</evidence>
<reference evidence="2" key="1">
    <citation type="journal article" date="2017" name="Nat. Ecol. Evol.">
        <title>Genome expansion and lineage-specific genetic innovations in the forest pathogenic fungi Armillaria.</title>
        <authorList>
            <person name="Sipos G."/>
            <person name="Prasanna A.N."/>
            <person name="Walter M.C."/>
            <person name="O'Connor E."/>
            <person name="Balint B."/>
            <person name="Krizsan K."/>
            <person name="Kiss B."/>
            <person name="Hess J."/>
            <person name="Varga T."/>
            <person name="Slot J."/>
            <person name="Riley R."/>
            <person name="Boka B."/>
            <person name="Rigling D."/>
            <person name="Barry K."/>
            <person name="Lee J."/>
            <person name="Mihaltcheva S."/>
            <person name="LaButti K."/>
            <person name="Lipzen A."/>
            <person name="Waldron R."/>
            <person name="Moloney N.M."/>
            <person name="Sperisen C."/>
            <person name="Kredics L."/>
            <person name="Vagvoelgyi C."/>
            <person name="Patrignani A."/>
            <person name="Fitzpatrick D."/>
            <person name="Nagy I."/>
            <person name="Doyle S."/>
            <person name="Anderson J.B."/>
            <person name="Grigoriev I.V."/>
            <person name="Gueldener U."/>
            <person name="Muensterkoetter M."/>
            <person name="Nagy L.G."/>
        </authorList>
    </citation>
    <scope>NUCLEOTIDE SEQUENCE [LARGE SCALE GENOMIC DNA]</scope>
    <source>
        <strain evidence="2">Ar21-2</strain>
    </source>
</reference>
<dbReference type="InParanoid" id="A0A2H3CV32"/>
<dbReference type="PANTHER" id="PTHR35871:SF1">
    <property type="entry name" value="CXC1-LIKE CYSTEINE CLUSTER ASSOCIATED WITH KDZ TRANSPOSASES DOMAIN-CONTAINING PROTEIN"/>
    <property type="match status" value="1"/>
</dbReference>
<dbReference type="STRING" id="47427.A0A2H3CV32"/>
<dbReference type="EMBL" id="KZ293719">
    <property type="protein sequence ID" value="PBK82288.1"/>
    <property type="molecule type" value="Genomic_DNA"/>
</dbReference>
<sequence length="411" mass="47135">MLTVSRELRPVSTLHGSGMKARLFEQLPEETQGGQANTKSLLNDESVQAACRAWLSAQQVGSITPRLFCAAVNEEILHTLGITLKHPISERTAHQWLLHLGYQQTLIKKGVYMDGHKRPDMVKYHNNIFLPAMKLFEEWMMKHMEPDLKPVEPILLPGVRKVIAYFHDECCFHALDYKRTAWLAKGQTVLQKKSRGWLIHVSDFITEGTGWLVQQDQNRNIIWDTEQLMKQMDCAIEIHNAIHPDTTALCIFDQSSAHTSLPPDALHAWERNMSDGGKQKLRKDTIIPASNPYPEHHSKVQRMMTTTGQVKGMKTVLMDHKCIFLPKFHCELNPIEMILKKTFKESKELAKKYLDACPVETIWQFINRSWRFMSAYQRGLTGGAAEWAVTQQKQHCAVSNRAMMLIELIVN</sequence>
<gene>
    <name evidence="1" type="ORF">ARMGADRAFT_1048655</name>
</gene>
<proteinExistence type="predicted"/>
<accession>A0A2H3CV32</accession>
<evidence type="ECO:0000313" key="1">
    <source>
        <dbReference type="EMBL" id="PBK82288.1"/>
    </source>
</evidence>
<dbReference type="Proteomes" id="UP000217790">
    <property type="component" value="Unassembled WGS sequence"/>
</dbReference>
<dbReference type="OrthoDB" id="6511194at2759"/>
<dbReference type="AlphaFoldDB" id="A0A2H3CV32"/>